<evidence type="ECO:0000256" key="4">
    <source>
        <dbReference type="ARBA" id="ARBA00023136"/>
    </source>
</evidence>
<evidence type="ECO:0000313" key="6">
    <source>
        <dbReference type="EMBL" id="PQJ12010.1"/>
    </source>
</evidence>
<dbReference type="GO" id="GO:0005886">
    <property type="term" value="C:plasma membrane"/>
    <property type="evidence" value="ECO:0007669"/>
    <property type="project" value="UniProtKB-SubCell"/>
</dbReference>
<comment type="similarity">
    <text evidence="5">Belongs to the 4-toluene sulfonate uptake permease (TSUP) (TC 2.A.102) family.</text>
</comment>
<dbReference type="InterPro" id="IPR051598">
    <property type="entry name" value="TSUP/Inactive_protease-like"/>
</dbReference>
<accession>A0A2S7SYI5</accession>
<feature type="transmembrane region" description="Helical" evidence="5">
    <location>
        <begin position="102"/>
        <end position="120"/>
    </location>
</feature>
<organism evidence="6 7">
    <name type="scientific">Flavipsychrobacter stenotrophus</name>
    <dbReference type="NCBI Taxonomy" id="2077091"/>
    <lineage>
        <taxon>Bacteria</taxon>
        <taxon>Pseudomonadati</taxon>
        <taxon>Bacteroidota</taxon>
        <taxon>Chitinophagia</taxon>
        <taxon>Chitinophagales</taxon>
        <taxon>Chitinophagaceae</taxon>
        <taxon>Flavipsychrobacter</taxon>
    </lineage>
</organism>
<feature type="transmembrane region" description="Helical" evidence="5">
    <location>
        <begin position="48"/>
        <end position="67"/>
    </location>
</feature>
<comment type="subcellular location">
    <subcellularLocation>
        <location evidence="5">Cell membrane</location>
        <topology evidence="5">Multi-pass membrane protein</topology>
    </subcellularLocation>
    <subcellularLocation>
        <location evidence="1">Membrane</location>
        <topology evidence="1">Multi-pass membrane protein</topology>
    </subcellularLocation>
</comment>
<evidence type="ECO:0000256" key="1">
    <source>
        <dbReference type="ARBA" id="ARBA00004141"/>
    </source>
</evidence>
<keyword evidence="4 5" id="KW-0472">Membrane</keyword>
<dbReference type="PANTHER" id="PTHR43701:SF2">
    <property type="entry name" value="MEMBRANE TRANSPORTER PROTEIN YJNA-RELATED"/>
    <property type="match status" value="1"/>
</dbReference>
<name>A0A2S7SYI5_9BACT</name>
<dbReference type="Proteomes" id="UP000239872">
    <property type="component" value="Unassembled WGS sequence"/>
</dbReference>
<reference evidence="6 7" key="1">
    <citation type="submission" date="2018-01" db="EMBL/GenBank/DDBJ databases">
        <title>A novel member of the phylum Bacteroidetes isolated from glacier ice.</title>
        <authorList>
            <person name="Liu Q."/>
            <person name="Xin Y.-H."/>
        </authorList>
    </citation>
    <scope>NUCLEOTIDE SEQUENCE [LARGE SCALE GENOMIC DNA]</scope>
    <source>
        <strain evidence="6 7">RB1R16</strain>
    </source>
</reference>
<gene>
    <name evidence="6" type="ORF">CJD36_009480</name>
</gene>
<evidence type="ECO:0000256" key="5">
    <source>
        <dbReference type="RuleBase" id="RU363041"/>
    </source>
</evidence>
<dbReference type="AlphaFoldDB" id="A0A2S7SYI5"/>
<keyword evidence="3 5" id="KW-1133">Transmembrane helix</keyword>
<feature type="transmembrane region" description="Helical" evidence="5">
    <location>
        <begin position="6"/>
        <end position="36"/>
    </location>
</feature>
<feature type="transmembrane region" description="Helical" evidence="5">
    <location>
        <begin position="73"/>
        <end position="90"/>
    </location>
</feature>
<keyword evidence="2 5" id="KW-0812">Transmembrane</keyword>
<evidence type="ECO:0000256" key="3">
    <source>
        <dbReference type="ARBA" id="ARBA00022989"/>
    </source>
</evidence>
<keyword evidence="5" id="KW-1003">Cell membrane</keyword>
<dbReference type="PANTHER" id="PTHR43701">
    <property type="entry name" value="MEMBRANE TRANSPORTER PROTEIN MJ0441-RELATED"/>
    <property type="match status" value="1"/>
</dbReference>
<dbReference type="Pfam" id="PF01925">
    <property type="entry name" value="TauE"/>
    <property type="match status" value="1"/>
</dbReference>
<evidence type="ECO:0000313" key="7">
    <source>
        <dbReference type="Proteomes" id="UP000239872"/>
    </source>
</evidence>
<dbReference type="RefSeq" id="WP_105038889.1">
    <property type="nucleotide sequence ID" value="NZ_PPSL01000002.1"/>
</dbReference>
<proteinExistence type="inferred from homology"/>
<evidence type="ECO:0000256" key="2">
    <source>
        <dbReference type="ARBA" id="ARBA00022692"/>
    </source>
</evidence>
<dbReference type="InterPro" id="IPR002781">
    <property type="entry name" value="TM_pro_TauE-like"/>
</dbReference>
<dbReference type="EMBL" id="PPSL01000002">
    <property type="protein sequence ID" value="PQJ12010.1"/>
    <property type="molecule type" value="Genomic_DNA"/>
</dbReference>
<comment type="caution">
    <text evidence="6">The sequence shown here is derived from an EMBL/GenBank/DDBJ whole genome shotgun (WGS) entry which is preliminary data.</text>
</comment>
<dbReference type="OrthoDB" id="595460at2"/>
<protein>
    <recommendedName>
        <fullName evidence="5">Probable membrane transporter protein</fullName>
    </recommendedName>
</protein>
<sequence>MAANTFFILIFIGLTAGILSGMIGLGGGVVMIPMMVMMLAMDQKMAQGTSIAIMLPPIGILAVYNYYKEGYVNIKFAAVIAAAFIIGGFFGSKLAIALPAELVKKIFAVLLVAIAVKMFFSK</sequence>
<keyword evidence="7" id="KW-1185">Reference proteome</keyword>